<comment type="caution">
    <text evidence="14">The sequence shown here is derived from an EMBL/GenBank/DDBJ whole genome shotgun (WGS) entry which is preliminary data.</text>
</comment>
<feature type="region of interest" description="Disordered" evidence="10">
    <location>
        <begin position="464"/>
        <end position="536"/>
    </location>
</feature>
<dbReference type="Pfam" id="PF02801">
    <property type="entry name" value="Ketoacyl-synt_C"/>
    <property type="match status" value="2"/>
</dbReference>
<dbReference type="InterPro" id="IPR002364">
    <property type="entry name" value="Quin_OxRdtase/zeta-crystal_CS"/>
</dbReference>
<feature type="domain" description="Carrier" evidence="11">
    <location>
        <begin position="1761"/>
        <end position="1836"/>
    </location>
</feature>
<dbReference type="InterPro" id="IPR014043">
    <property type="entry name" value="Acyl_transferase_dom"/>
</dbReference>
<feature type="region of interest" description="N-terminal hotdog fold" evidence="9">
    <location>
        <begin position="2763"/>
        <end position="2887"/>
    </location>
</feature>
<dbReference type="PROSITE" id="PS00012">
    <property type="entry name" value="PHOSPHOPANTETHEINE"/>
    <property type="match status" value="2"/>
</dbReference>
<dbReference type="InterPro" id="IPR020806">
    <property type="entry name" value="PKS_PP-bd"/>
</dbReference>
<keyword evidence="4" id="KW-0597">Phosphoprotein</keyword>
<evidence type="ECO:0000256" key="1">
    <source>
        <dbReference type="ARBA" id="ARBA00001957"/>
    </source>
</evidence>
<dbReference type="InterPro" id="IPR009081">
    <property type="entry name" value="PP-bd_ACP"/>
</dbReference>
<dbReference type="PROSITE" id="PS00606">
    <property type="entry name" value="KS3_1"/>
    <property type="match status" value="2"/>
</dbReference>
<feature type="region of interest" description="C-terminal hotdog fold" evidence="9">
    <location>
        <begin position="2899"/>
        <end position="3036"/>
    </location>
</feature>
<dbReference type="InterPro" id="IPR049900">
    <property type="entry name" value="PKS_mFAS_DH"/>
</dbReference>
<feature type="region of interest" description="N-terminal hotdog fold" evidence="9">
    <location>
        <begin position="992"/>
        <end position="1124"/>
    </location>
</feature>
<dbReference type="Pfam" id="PF21089">
    <property type="entry name" value="PKS_DH_N"/>
    <property type="match status" value="2"/>
</dbReference>
<protein>
    <submittedName>
        <fullName evidence="14">SDR family NAD(P)-dependent oxidoreductase</fullName>
    </submittedName>
</protein>
<dbReference type="SUPFAM" id="SSF52151">
    <property type="entry name" value="FabD/lysophospholipase-like"/>
    <property type="match status" value="2"/>
</dbReference>
<dbReference type="InterPro" id="IPR036736">
    <property type="entry name" value="ACP-like_sf"/>
</dbReference>
<dbReference type="InterPro" id="IPR001227">
    <property type="entry name" value="Ac_transferase_dom_sf"/>
</dbReference>
<dbReference type="PANTHER" id="PTHR43775">
    <property type="entry name" value="FATTY ACID SYNTHASE"/>
    <property type="match status" value="1"/>
</dbReference>
<dbReference type="PROSITE" id="PS52004">
    <property type="entry name" value="KS3_2"/>
    <property type="match status" value="2"/>
</dbReference>
<dbReference type="SMART" id="SM01294">
    <property type="entry name" value="PKS_PP_betabranch"/>
    <property type="match status" value="2"/>
</dbReference>
<dbReference type="SMART" id="SM00827">
    <property type="entry name" value="PKS_AT"/>
    <property type="match status" value="2"/>
</dbReference>
<dbReference type="InterPro" id="IPR016036">
    <property type="entry name" value="Malonyl_transacylase_ACP-bd"/>
</dbReference>
<dbReference type="CDD" id="cd00833">
    <property type="entry name" value="PKS"/>
    <property type="match status" value="2"/>
</dbReference>
<dbReference type="SMART" id="SM00825">
    <property type="entry name" value="PKS_KS"/>
    <property type="match status" value="2"/>
</dbReference>
<dbReference type="InterPro" id="IPR011032">
    <property type="entry name" value="GroES-like_sf"/>
</dbReference>
<evidence type="ECO:0000256" key="9">
    <source>
        <dbReference type="PROSITE-ProRule" id="PRU01363"/>
    </source>
</evidence>
<dbReference type="Gene3D" id="3.40.366.10">
    <property type="entry name" value="Malonyl-Coenzyme A Acyl Carrier Protein, domain 2"/>
    <property type="match status" value="2"/>
</dbReference>
<dbReference type="PROSITE" id="PS50075">
    <property type="entry name" value="CARRIER"/>
    <property type="match status" value="2"/>
</dbReference>
<dbReference type="Pfam" id="PF00109">
    <property type="entry name" value="ketoacyl-synt"/>
    <property type="match status" value="2"/>
</dbReference>
<dbReference type="InterPro" id="IPR055123">
    <property type="entry name" value="SpnB-like_Rossmann"/>
</dbReference>
<dbReference type="Pfam" id="PF00550">
    <property type="entry name" value="PP-binding"/>
    <property type="match status" value="2"/>
</dbReference>
<keyword evidence="7" id="KW-0511">Multifunctional enzyme</keyword>
<gene>
    <name evidence="14" type="ORF">RM717_22645</name>
</gene>
<dbReference type="Gene3D" id="3.90.180.10">
    <property type="entry name" value="Medium-chain alcohol dehydrogenases, catalytic domain"/>
    <property type="match status" value="1"/>
</dbReference>
<dbReference type="EMBL" id="JAVRFG010000031">
    <property type="protein sequence ID" value="MDT0493305.1"/>
    <property type="molecule type" value="Genomic_DNA"/>
</dbReference>
<dbReference type="InterPro" id="IPR014031">
    <property type="entry name" value="Ketoacyl_synth_C"/>
</dbReference>
<dbReference type="InterPro" id="IPR006162">
    <property type="entry name" value="Ppantetheine_attach_site"/>
</dbReference>
<dbReference type="Pfam" id="PF13602">
    <property type="entry name" value="ADH_zinc_N_2"/>
    <property type="match status" value="1"/>
</dbReference>
<feature type="active site" description="Proton acceptor; for dehydratase activity" evidence="9">
    <location>
        <position position="1024"/>
    </location>
</feature>
<organism evidence="14 15">
    <name type="scientific">Streptomyces stephensoniae</name>
    <dbReference type="NCBI Taxonomy" id="3375367"/>
    <lineage>
        <taxon>Bacteria</taxon>
        <taxon>Bacillati</taxon>
        <taxon>Actinomycetota</taxon>
        <taxon>Actinomycetes</taxon>
        <taxon>Kitasatosporales</taxon>
        <taxon>Streptomycetaceae</taxon>
        <taxon>Streptomyces</taxon>
    </lineage>
</organism>
<dbReference type="InterPro" id="IPR018201">
    <property type="entry name" value="Ketoacyl_synth_AS"/>
</dbReference>
<dbReference type="PROSITE" id="PS01162">
    <property type="entry name" value="QOR_ZETA_CRYSTAL"/>
    <property type="match status" value="1"/>
</dbReference>
<dbReference type="SUPFAM" id="SSF50129">
    <property type="entry name" value="GroES-like"/>
    <property type="match status" value="1"/>
</dbReference>
<comment type="pathway">
    <text evidence="2">Antibiotic biosynthesis.</text>
</comment>
<dbReference type="PROSITE" id="PS52019">
    <property type="entry name" value="PKS_MFAS_DH"/>
    <property type="match status" value="2"/>
</dbReference>
<dbReference type="InterPro" id="IPR042104">
    <property type="entry name" value="PKS_dehydratase_sf"/>
</dbReference>
<comment type="cofactor">
    <cofactor evidence="1">
        <name>pantetheine 4'-phosphate</name>
        <dbReference type="ChEBI" id="CHEBI:47942"/>
    </cofactor>
</comment>
<dbReference type="SUPFAM" id="SSF51735">
    <property type="entry name" value="NAD(P)-binding Rossmann-fold domains"/>
    <property type="match status" value="5"/>
</dbReference>
<dbReference type="InterPro" id="IPR032821">
    <property type="entry name" value="PKS_assoc"/>
</dbReference>
<dbReference type="SMART" id="SM00829">
    <property type="entry name" value="PKS_ER"/>
    <property type="match status" value="1"/>
</dbReference>
<evidence type="ECO:0000256" key="7">
    <source>
        <dbReference type="ARBA" id="ARBA00023268"/>
    </source>
</evidence>
<dbReference type="Pfam" id="PF22621">
    <property type="entry name" value="CurL-like_PKS_C"/>
    <property type="match status" value="1"/>
</dbReference>
<dbReference type="SMART" id="SM00823">
    <property type="entry name" value="PKS_PP"/>
    <property type="match status" value="2"/>
</dbReference>
<dbReference type="InterPro" id="IPR013968">
    <property type="entry name" value="PKS_KR"/>
</dbReference>
<dbReference type="InterPro" id="IPR016035">
    <property type="entry name" value="Acyl_Trfase/lysoPLipase"/>
</dbReference>
<evidence type="ECO:0000259" key="13">
    <source>
        <dbReference type="PROSITE" id="PS52019"/>
    </source>
</evidence>
<feature type="compositionally biased region" description="Basic and acidic residues" evidence="10">
    <location>
        <begin position="466"/>
        <end position="486"/>
    </location>
</feature>
<dbReference type="InterPro" id="IPR050091">
    <property type="entry name" value="PKS_NRPS_Biosynth_Enz"/>
</dbReference>
<dbReference type="InterPro" id="IPR057326">
    <property type="entry name" value="KR_dom"/>
</dbReference>
<evidence type="ECO:0000256" key="2">
    <source>
        <dbReference type="ARBA" id="ARBA00004792"/>
    </source>
</evidence>
<feature type="active site" description="Proton acceptor; for dehydratase activity" evidence="9">
    <location>
        <position position="2795"/>
    </location>
</feature>
<feature type="domain" description="Ketosynthase family 3 (KS3)" evidence="12">
    <location>
        <begin position="33"/>
        <end position="459"/>
    </location>
</feature>
<feature type="active site" description="Proton donor; for dehydratase activity" evidence="9">
    <location>
        <position position="1196"/>
    </location>
</feature>
<dbReference type="Gene3D" id="3.30.70.3290">
    <property type="match status" value="2"/>
</dbReference>
<dbReference type="Pfam" id="PF08240">
    <property type="entry name" value="ADH_N"/>
    <property type="match status" value="1"/>
</dbReference>
<evidence type="ECO:0000259" key="12">
    <source>
        <dbReference type="PROSITE" id="PS52004"/>
    </source>
</evidence>
<reference evidence="15" key="1">
    <citation type="submission" date="2023-07" db="EMBL/GenBank/DDBJ databases">
        <title>30 novel species of actinomycetes from the DSMZ collection.</title>
        <authorList>
            <person name="Nouioui I."/>
        </authorList>
    </citation>
    <scope>NUCLEOTIDE SEQUENCE [LARGE SCALE GENOMIC DNA]</scope>
    <source>
        <strain evidence="15">DSM 40932</strain>
    </source>
</reference>
<feature type="region of interest" description="Disordered" evidence="10">
    <location>
        <begin position="1074"/>
        <end position="1108"/>
    </location>
</feature>
<dbReference type="Gene3D" id="3.40.47.10">
    <property type="match status" value="2"/>
</dbReference>
<dbReference type="SUPFAM" id="SSF53901">
    <property type="entry name" value="Thiolase-like"/>
    <property type="match status" value="2"/>
</dbReference>
<dbReference type="Pfam" id="PF14765">
    <property type="entry name" value="PS-DH"/>
    <property type="match status" value="2"/>
</dbReference>
<feature type="domain" description="Carrier" evidence="11">
    <location>
        <begin position="3833"/>
        <end position="3908"/>
    </location>
</feature>
<feature type="domain" description="PKS/mFAS DH" evidence="13">
    <location>
        <begin position="2763"/>
        <end position="3036"/>
    </location>
</feature>
<keyword evidence="6" id="KW-0045">Antibiotic biosynthesis</keyword>
<accession>A0ABU2W633</accession>
<dbReference type="Gene3D" id="3.40.50.11460">
    <property type="match status" value="1"/>
</dbReference>
<dbReference type="InterPro" id="IPR020843">
    <property type="entry name" value="ER"/>
</dbReference>
<dbReference type="Gene3D" id="3.40.50.720">
    <property type="entry name" value="NAD(P)-binding Rossmann-like Domain"/>
    <property type="match status" value="2"/>
</dbReference>
<keyword evidence="8" id="KW-0012">Acyltransferase</keyword>
<evidence type="ECO:0000256" key="5">
    <source>
        <dbReference type="ARBA" id="ARBA00022679"/>
    </source>
</evidence>
<dbReference type="SUPFAM" id="SSF55048">
    <property type="entry name" value="Probable ACP-binding domain of malonyl-CoA ACP transacylase"/>
    <property type="match status" value="2"/>
</dbReference>
<dbReference type="SMART" id="SM00822">
    <property type="entry name" value="PKS_KR"/>
    <property type="match status" value="2"/>
</dbReference>
<feature type="compositionally biased region" description="Acidic residues" evidence="10">
    <location>
        <begin position="1097"/>
        <end position="1106"/>
    </location>
</feature>
<dbReference type="Gene3D" id="1.10.1200.10">
    <property type="entry name" value="ACP-like"/>
    <property type="match status" value="2"/>
</dbReference>
<dbReference type="Pfam" id="PF08990">
    <property type="entry name" value="Docking"/>
    <property type="match status" value="1"/>
</dbReference>
<evidence type="ECO:0000256" key="10">
    <source>
        <dbReference type="SAM" id="MobiDB-lite"/>
    </source>
</evidence>
<evidence type="ECO:0000256" key="6">
    <source>
        <dbReference type="ARBA" id="ARBA00023194"/>
    </source>
</evidence>
<evidence type="ECO:0000256" key="8">
    <source>
        <dbReference type="ARBA" id="ARBA00023315"/>
    </source>
</evidence>
<sequence>MVNDDKLRDYLKRVTADLHRTRRRLTEAEEAGREPIAVVAMSCRYPGGVRSPEDLWRLVTDGTDAITGFPRDRGWDLDHLDDPDQLREGTSHTALGGFLDDVGHFDPGFFGISPREALAMDPQQRLLLETTWEAFERAGIDPATLRGSRTGVFAGVMYQDYAVRLRQVPDDVAGYVGSGSSDSVASGRVAYTFGLEGPAVSVDTACSSSLVAIHLAAQALRSGDCTLALAGGAMVMSTPVPFVEMSRQGGLARDGRCKSFAASADGTGWGEGVGLLLLERLSDARRHGHPVLALIRGTAVNQDGASSRLTAPNGPAQQRVIRHALANAGLTPADVDVVEAHGTGTPLGDPIEAQALLATYGQDRADGQPLLLGSLKSNIGHTQAAAGVGGVIKTVLALRHGTVPPTLHAQDPSPQIDWTAGAVRLVTANTPWPETGRPRRAAVSSFGVSGTNGHVVLEQADEELADGERADGERADAPGRPAEHGEPAAQGSADAPGRPAAPAEHGEQDAQGSAVAPAVQDTARHTPAPYGTPPPVLPWVLSGRTAEALRAQAARLRDHLDAHPGPGPAEVGHALATTRAAHEHRAVLIGARPEEFRDGLDALAAGRTVPGLVSGTAGTGGQVALVFPGQGSQWAGMAVELLDSAPAFAARVAECERALAPYVDWSLEAVLRGAPGTPPAERVDVVQPVLWAVMVSLAELWRSHGITPGAVIGHSQGEIAAACVAGALSLDDAARIVALRSRAIRALAGRGGMASVALPAEQVAEHLAPWNGRLSVAAVNGPASTVVSGDTDALDAFLDRTTALDIRSRRIPVDYASHSAHVEDIRTELLDRLDGVTPRPSAVPFYSTVSGALLEDTSVLDADYWYRNLRGTVRFEQATRALLADGYQVLLESSPHPVLTVGMLETVEDAGADATALGTLRRDDGGPRRFTESLAELHLRGVSPDWDTVFAARRPGRVELPTYAFQRAPYWLEDGAAPAADVTSAGLAPADHPLLGAVVVLADSDGLLLTGRLSARTHPWLTDHAVGGRALLPGTAFLELALQAGARVGCPRVEEFTLEAPLVLPEHGGTVLRLTVGAPDSQGHRPLSLHSRPDTPTDGDPDDSGDEQWTRHAEGVLAPDGAAATGTDGPMPWPPPGAEPLALDGLYDRFAAGGFAYGPAFQGLHAAWRRGDELFAEAVLPAPDADRFGLHPALLDAALHATGAPGAPGADAHPEGRLPFSWNGVTLHATGAGAIRVRLAPAGHDAMTLAVSDATGAPVATVDALVLRPAGTLALGADRAPQGRRHQDLYATEWITAPARGSNTPVHRTADLATLLAAVDAGAPVPETVLLVCGEPDASGPAAAVRAAVHQALSDVRTWLADDRFAGARLVFATRGAVSAGEAGEGEGVRNPAHSALWGLVRSARSEHPGRFALLDLDADDEHGTFPGVAAALASGEPESAVRGDDIRVPRLVRVLRNDPDQPEDAAGPLRSFDPDGTVLITGGTGLLGSHIARHLVTGHGVRHLLLLSRSGPAAAGAEELRSELAELGAETAVVACDAADRDALAAVLADLPPAHPLTAVIHTAGTLDDGVVTALTPERVDAVLRPKADAALHLHELTRDLALTHFVLFSSAAGAFGGPGQANYAAANAFLDALADRRRAAGLPGQSLAWTLWEQPSALTGHLDADDVRRLARSGMPPLSTERGLALFDTALTVDRAALVPMRLDTAALRSAAADGTLPPLLRGLVRTPPRRAATGTEAAADDNALRGRLAALDTGGRTRLLVELVRTHAAAVLGHPSPDTLDPGRAFRELGFDSLASVELRNRLNAATGLRLPAGLVFDHPTPAALADFLGAGITDTEAATAVLPSVPARQADRNRDADDDRIAIVSVACRLPGGVRSPEDLWRMLAEGRDGISGFPTDRGWSLDTLYDPDPDRVGTSITREGGFLHDAAEFDAEFFGISPREALAMDPQQRLLLETTWELFERAAIDPSTLRGAPVGTYVGLMQQDYAARLLPYIPEDVEGFLGTGNSGSIVSGRLAYFFGLEGPAVTVDTACSSSLVALHLAVRALRSGECSLALAGGVNVMCSPELFVEFSRQGGLAPDGRCKSFAAGADGTAFGEGTGMLLVERLSDARRNGHPVLAVIRGSAVNQDGASNGLTAPNGPSQQRVIRAALADAGLVASDVDVVEAHGTGTRLGDPIEAQALLATYGQDRPVDRPVWIGSLKSNIGHASAAAGVAGVIKSVLALRHGVMPKTLHVDGPTPEVDWSAGAGQLLTESRTWDDTGRPRRAGISSFGVSGTNAHVILEQAPAAPTAAADRLVDGPGTPESEALETVPVAVPLLLSARTPDALRAQAAALSARIGDGSGVRAVDVAFSLATGRSALGHRAALVGTEENLADHLTALSQGAAVSGGGVVSGRTVVVFPGQGSQWVGMAAELLGESEVFAGRMGECERALAPYVDWSLGEALGSERLLGRVDVVQPVLWAVMVSLAEVWRSFGVVPDAVVGHSQGEVAAACVAGGLSLDDGARVVALRSRAVGVLAGRGGMASVPLPVGEVRERLVGWGGRLSVAAVNGPLSTVISGDADAVAGLVEEFTGEGVRARLIEVDYASHSSHVEEIREQLLADLKGITPRSGSVPFFSTVTGGWLDTKGLDAEYWFRNLRETVEFEQATGALLADGFRFFVEASPHPVLGVAVGESAEVAGVEAAVLGTLRRQGGGLEQVLRAVGRAWERGLGVDWSGAFPGARRVELPTYAFQRSRYWLDVPTTSWDVASAGLATTGHPLLGAAVQVADSDELLLSGRISLDTHPWLADHAVSGVVLFPGTAFLELALRAGAEAECPVVEELTLGSPLVLPDEGAVHLQLRVGVPDGDGRRRLSVFARTTRDADAPWTEHATGTLAPRPAGDPAGLLSWPPAGAEPVDTGDLYERFAEAGRHYGPAFRGIRAAWLRDGEVFAEVVLPEPQHADAAGCALHPALLDAALQTAALLPDQDGRARLPFSWNGVTGGTTGATTLRVRLAADAPDAVTLHAHDLSGRQVLGVESLLLRAPAEGGPLSATAHADLLYRLDWTPATGPADGTAPTWGALGGAVPGAVSWQDLDALGAALGAGAVLPEVIVAAVATADLPDAADRVRATAHRGLALVQQWLADERFAGARLAVLTRDAVRTGPVDRPVDPAQAALWGLVRSARAEHPGRFVLVDAAGTAEPEDLLPGALAAGEPELALRTGAPLLPRLVRGGRADGTLSLPDGAAWRLTTDGRGSPEDITAEPAPEALAPLGKGEVRIAVRAAGLNFHDVIAALGLDPDPEQQGLGSEGAGTVIEVGPGVDDLVPGDRVMGIFGGAFGPTAVADRRTVARIPAGWSFARAASVPVVFLTAYYGLFDLGGLRRGESVLVHAGAGGVGMAAVQLARQAGARVFATASPAKWDVLRAGGLDDAHIASTRTTDFAEKFLTATEGRGVDLVLDSLAREFVDAGLRLLPNGGRFVEMGKTDVRDPETVARQHPGVRYRAFDLMEAGPERIGEMLTDVLRLFEQGVLRPLPVTGWDVRQAPAALRSLSRARGVGKNVLLLPAPPDPEGTVLVTGATGTLGRLLARHLVVAHGIRHLLLAGRRGGSADGMPELVRELTGLGASVTVAACDVADRAALAALLGSVDATHPLTAVVHAAGVLDDATVTGLTPDRLDRVLRPKADAALALHELTRDLDLAALVLFSSGAAQFGAAGQANYAAANAVLDALAAERRAEGLPGLSIGWGLWEERSEMTAAVTAGRGAGAGALTSAEGLALFDAALGSPYAYRLAARIAPSALRADDRLPAVLRGLVRPARTGAGSASAAELARSMARQLAELPEAELHRTLLDLVRGTAAAVLGHSSPDLIRAARPFKDVGFDSLTGVELRNRLVSSTGLRLPPALVFDHPTPEALARHLAERATAARPTGDAAVRAGLDALENLLDALPPGGVSDELAARIRDVLSRPLPGGTPATAARPTDGADDLAPELIEAASDDEMFDYIDRQLGSG</sequence>
<dbReference type="Pfam" id="PF00698">
    <property type="entry name" value="Acyl_transf_1"/>
    <property type="match status" value="2"/>
</dbReference>
<evidence type="ECO:0000313" key="15">
    <source>
        <dbReference type="Proteomes" id="UP001180556"/>
    </source>
</evidence>
<dbReference type="InterPro" id="IPR049552">
    <property type="entry name" value="PKS_DH_N"/>
</dbReference>
<dbReference type="PANTHER" id="PTHR43775:SF51">
    <property type="entry name" value="INACTIVE PHENOLPHTHIOCEROL SYNTHESIS POLYKETIDE SYNTHASE TYPE I PKS1-RELATED"/>
    <property type="match status" value="1"/>
</dbReference>
<dbReference type="InterPro" id="IPR013154">
    <property type="entry name" value="ADH-like_N"/>
</dbReference>
<keyword evidence="5" id="KW-0808">Transferase</keyword>
<evidence type="ECO:0000313" key="14">
    <source>
        <dbReference type="EMBL" id="MDT0493305.1"/>
    </source>
</evidence>
<dbReference type="Pfam" id="PF16197">
    <property type="entry name" value="KAsynt_C_assoc"/>
    <property type="match status" value="2"/>
</dbReference>
<evidence type="ECO:0000256" key="3">
    <source>
        <dbReference type="ARBA" id="ARBA00022450"/>
    </source>
</evidence>
<dbReference type="Gene3D" id="3.10.129.110">
    <property type="entry name" value="Polyketide synthase dehydratase"/>
    <property type="match status" value="2"/>
</dbReference>
<dbReference type="InterPro" id="IPR020841">
    <property type="entry name" value="PKS_Beta-ketoAc_synthase_dom"/>
</dbReference>
<evidence type="ECO:0000259" key="11">
    <source>
        <dbReference type="PROSITE" id="PS50075"/>
    </source>
</evidence>
<dbReference type="InterPro" id="IPR016039">
    <property type="entry name" value="Thiolase-like"/>
</dbReference>
<feature type="domain" description="Ketosynthase family 3 (KS3)" evidence="12">
    <location>
        <begin position="1862"/>
        <end position="2289"/>
    </location>
</feature>
<dbReference type="SUPFAM" id="SSF47336">
    <property type="entry name" value="ACP-like"/>
    <property type="match status" value="2"/>
</dbReference>
<dbReference type="RefSeq" id="WP_311603404.1">
    <property type="nucleotide sequence ID" value="NZ_JAVRFG010000031.1"/>
</dbReference>
<dbReference type="InterPro" id="IPR036291">
    <property type="entry name" value="NAD(P)-bd_dom_sf"/>
</dbReference>
<dbReference type="InterPro" id="IPR020807">
    <property type="entry name" value="PKS_DH"/>
</dbReference>
<evidence type="ECO:0000256" key="4">
    <source>
        <dbReference type="ARBA" id="ARBA00022553"/>
    </source>
</evidence>
<feature type="region of interest" description="Disordered" evidence="10">
    <location>
        <begin position="3951"/>
        <end position="3970"/>
    </location>
</feature>
<feature type="active site" description="Proton donor; for dehydratase activity" evidence="9">
    <location>
        <position position="2960"/>
    </location>
</feature>
<keyword evidence="3" id="KW-0596">Phosphopantetheine</keyword>
<feature type="domain" description="PKS/mFAS DH" evidence="13">
    <location>
        <begin position="992"/>
        <end position="1276"/>
    </location>
</feature>
<dbReference type="Pfam" id="PF08659">
    <property type="entry name" value="KR"/>
    <property type="match status" value="2"/>
</dbReference>
<dbReference type="Pfam" id="PF22953">
    <property type="entry name" value="SpnB_Rossmann"/>
    <property type="match status" value="2"/>
</dbReference>
<dbReference type="CDD" id="cd08956">
    <property type="entry name" value="KR_3_FAS_SDR_x"/>
    <property type="match status" value="2"/>
</dbReference>
<name>A0ABU2W633_9ACTN</name>
<dbReference type="CDD" id="cd05195">
    <property type="entry name" value="enoyl_red"/>
    <property type="match status" value="1"/>
</dbReference>
<dbReference type="SMART" id="SM00826">
    <property type="entry name" value="PKS_DH"/>
    <property type="match status" value="2"/>
</dbReference>
<dbReference type="InterPro" id="IPR015083">
    <property type="entry name" value="NorB/c/GfsB-D-like_docking"/>
</dbReference>
<dbReference type="Proteomes" id="UP001180556">
    <property type="component" value="Unassembled WGS sequence"/>
</dbReference>
<keyword evidence="15" id="KW-1185">Reference proteome</keyword>
<dbReference type="InterPro" id="IPR049551">
    <property type="entry name" value="PKS_DH_C"/>
</dbReference>
<feature type="region of interest" description="C-terminal hotdog fold" evidence="9">
    <location>
        <begin position="1138"/>
        <end position="1276"/>
    </location>
</feature>
<proteinExistence type="predicted"/>
<dbReference type="InterPro" id="IPR014030">
    <property type="entry name" value="Ketoacyl_synth_N"/>
</dbReference>